<evidence type="ECO:0000256" key="1">
    <source>
        <dbReference type="SAM" id="MobiDB-lite"/>
    </source>
</evidence>
<feature type="compositionally biased region" description="Basic and acidic residues" evidence="1">
    <location>
        <begin position="1"/>
        <end position="11"/>
    </location>
</feature>
<keyword evidence="3" id="KW-1185">Reference proteome</keyword>
<sequence>MRKKKSEEIQKRFLQSSSKDQRPAVPCSSQLPTFQSPRTGAEFPGLEGTVATQMPKLGRGISEGEDVLFFDESTPPRPKLSAVAEAKK</sequence>
<feature type="compositionally biased region" description="Polar residues" evidence="1">
    <location>
        <begin position="27"/>
        <end position="38"/>
    </location>
</feature>
<feature type="region of interest" description="Disordered" evidence="1">
    <location>
        <begin position="1"/>
        <end position="45"/>
    </location>
</feature>
<reference evidence="2" key="1">
    <citation type="submission" date="2019-04" db="EMBL/GenBank/DDBJ databases">
        <authorList>
            <person name="Alioto T."/>
            <person name="Alioto T."/>
        </authorList>
    </citation>
    <scope>NUCLEOTIDE SEQUENCE [LARGE SCALE GENOMIC DNA]</scope>
</reference>
<dbReference type="EMBL" id="CABDUW010002749">
    <property type="protein sequence ID" value="VTJ87877.1"/>
    <property type="molecule type" value="Genomic_DNA"/>
</dbReference>
<proteinExistence type="predicted"/>
<comment type="caution">
    <text evidence="2">The sequence shown here is derived from an EMBL/GenBank/DDBJ whole genome shotgun (WGS) entry which is preliminary data.</text>
</comment>
<evidence type="ECO:0000313" key="2">
    <source>
        <dbReference type="EMBL" id="VTJ87877.1"/>
    </source>
</evidence>
<gene>
    <name evidence="2" type="ORF">MONAX_5E045790</name>
</gene>
<accession>A0A5E4D182</accession>
<name>A0A5E4D182_MARMO</name>
<protein>
    <submittedName>
        <fullName evidence="2">Uncharacterized protein</fullName>
    </submittedName>
</protein>
<dbReference type="Proteomes" id="UP000335636">
    <property type="component" value="Unassembled WGS sequence"/>
</dbReference>
<feature type="region of interest" description="Disordered" evidence="1">
    <location>
        <begin position="69"/>
        <end position="88"/>
    </location>
</feature>
<evidence type="ECO:0000313" key="3">
    <source>
        <dbReference type="Proteomes" id="UP000335636"/>
    </source>
</evidence>
<organism evidence="2 3">
    <name type="scientific">Marmota monax</name>
    <name type="common">Woodchuck</name>
    <dbReference type="NCBI Taxonomy" id="9995"/>
    <lineage>
        <taxon>Eukaryota</taxon>
        <taxon>Metazoa</taxon>
        <taxon>Chordata</taxon>
        <taxon>Craniata</taxon>
        <taxon>Vertebrata</taxon>
        <taxon>Euteleostomi</taxon>
        <taxon>Mammalia</taxon>
        <taxon>Eutheria</taxon>
        <taxon>Euarchontoglires</taxon>
        <taxon>Glires</taxon>
        <taxon>Rodentia</taxon>
        <taxon>Sciuromorpha</taxon>
        <taxon>Sciuridae</taxon>
        <taxon>Xerinae</taxon>
        <taxon>Marmotini</taxon>
        <taxon>Marmota</taxon>
    </lineage>
</organism>
<dbReference type="Pfam" id="PF24863">
    <property type="entry name" value="zf-CCCH_Mcm10"/>
    <property type="match status" value="1"/>
</dbReference>
<dbReference type="AlphaFoldDB" id="A0A5E4D182"/>